<dbReference type="EMBL" id="CAJNOK010012436">
    <property type="protein sequence ID" value="CAF1163401.1"/>
    <property type="molecule type" value="Genomic_DNA"/>
</dbReference>
<dbReference type="PANTHER" id="PTHR47018">
    <property type="entry name" value="CXC DOMAIN-CONTAINING PROTEIN-RELATED"/>
    <property type="match status" value="1"/>
</dbReference>
<dbReference type="AlphaFoldDB" id="A0A8S2EJC7"/>
<sequence>MHNAAICAMAPLFFAFRRRNYAPLTARYIFDLQVASPQLIDHLSKSFSVQRTARPFSAIAVDQTIECTINRYGKGRGGISGHFNKQLIDRWCQAFSFRAILSSVVAEIVSLETGLNSLDTHIECTPTRIEVDNKDLSLCIAKLKSENLFSCEQNSLPKLFTGKIIHNDIVLNICNSYERGYELLKKYLVERLINKTVNVYDKIDFGKKCLYLKDTDRYSSPLLKLIKSPTHNQLEAYIRRLFVLRTSRGLDFNNIFNHEFTNEPLSLSNKKFPMLLYQSSKSVVQKFLLDTFPNAFTSSIVLSKADESVLIIDGGMLLQQHPPKIARKTVMNYSEQLLDYLTKEYFNDYNRIDVVFDSGRSKVIKSFIERHGSNIKRSEYILNENSILEVGEQFQKLIVGNRAIVAAAVRDCWLSQPHKIPRDKLLVIGGPDTDAFMIVKDTTVPYTLLNSNQIEADTRMFLHLHDICQEPDIQKVVISATDTDVIILSIAYASQYSVKLHSPPFKSDLFEQYVIRKTD</sequence>
<protein>
    <submittedName>
        <fullName evidence="1">Uncharacterized protein</fullName>
    </submittedName>
</protein>
<reference evidence="1" key="1">
    <citation type="submission" date="2021-02" db="EMBL/GenBank/DDBJ databases">
        <authorList>
            <person name="Nowell W R."/>
        </authorList>
    </citation>
    <scope>NUCLEOTIDE SEQUENCE</scope>
</reference>
<name>A0A8S2EJC7_9BILA</name>
<proteinExistence type="predicted"/>
<gene>
    <name evidence="1" type="ORF">OVA965_LOCUS22204</name>
    <name evidence="2" type="ORF">TMI583_LOCUS22915</name>
</gene>
<dbReference type="Proteomes" id="UP000677228">
    <property type="component" value="Unassembled WGS sequence"/>
</dbReference>
<dbReference type="EMBL" id="CAJOBA010033957">
    <property type="protein sequence ID" value="CAF3974964.1"/>
    <property type="molecule type" value="Genomic_DNA"/>
</dbReference>
<comment type="caution">
    <text evidence="1">The sequence shown here is derived from an EMBL/GenBank/DDBJ whole genome shotgun (WGS) entry which is preliminary data.</text>
</comment>
<dbReference type="Proteomes" id="UP000682733">
    <property type="component" value="Unassembled WGS sequence"/>
</dbReference>
<dbReference type="PANTHER" id="PTHR47018:SF3">
    <property type="entry name" value="MYCBP-ASSOCIATED PROTEIN"/>
    <property type="match status" value="1"/>
</dbReference>
<evidence type="ECO:0000313" key="2">
    <source>
        <dbReference type="EMBL" id="CAF3974964.1"/>
    </source>
</evidence>
<evidence type="ECO:0000313" key="1">
    <source>
        <dbReference type="EMBL" id="CAF1163401.1"/>
    </source>
</evidence>
<organism evidence="1 3">
    <name type="scientific">Didymodactylos carnosus</name>
    <dbReference type="NCBI Taxonomy" id="1234261"/>
    <lineage>
        <taxon>Eukaryota</taxon>
        <taxon>Metazoa</taxon>
        <taxon>Spiralia</taxon>
        <taxon>Gnathifera</taxon>
        <taxon>Rotifera</taxon>
        <taxon>Eurotatoria</taxon>
        <taxon>Bdelloidea</taxon>
        <taxon>Philodinida</taxon>
        <taxon>Philodinidae</taxon>
        <taxon>Didymodactylos</taxon>
    </lineage>
</organism>
<evidence type="ECO:0000313" key="3">
    <source>
        <dbReference type="Proteomes" id="UP000677228"/>
    </source>
</evidence>
<accession>A0A8S2EJC7</accession>